<dbReference type="EMBL" id="CTEC01000001">
    <property type="protein sequence ID" value="CQD03853.1"/>
    <property type="molecule type" value="Genomic_DNA"/>
</dbReference>
<name>A0A0U1CXC9_9MYCO</name>
<keyword evidence="2" id="KW-1185">Reference proteome</keyword>
<proteinExistence type="predicted"/>
<accession>A0A0U1CXC9</accession>
<dbReference type="AlphaFoldDB" id="A0A0U1CXC9"/>
<evidence type="ECO:0000313" key="1">
    <source>
        <dbReference type="EMBL" id="CQD03853.1"/>
    </source>
</evidence>
<protein>
    <submittedName>
        <fullName evidence="1">Gp28 protein</fullName>
    </submittedName>
</protein>
<gene>
    <name evidence="1" type="ORF">BN000_00666</name>
</gene>
<evidence type="ECO:0000313" key="2">
    <source>
        <dbReference type="Proteomes" id="UP000199601"/>
    </source>
</evidence>
<dbReference type="Proteomes" id="UP000199601">
    <property type="component" value="Unassembled WGS sequence"/>
</dbReference>
<sequence length="209" mass="20409" precursor="true">MFAARNLLLARQAPAVAPSFDALGAGAASLSTSGSWSHDAKAGAWVFGLVACDSGKAATSATYGGRAMTLLGPYYFANNSGLGALSVFYLSSVTGGAQTLAVSMNGGTYYVGNSVSYDNVTGIGTPAAAYGSGNASQALTCGAGQLILHGFGCGANVGGGVFSSPSGGNTRYNGAEGSYTGLVISDAAASATFAASTGTDWSGFGLVLS</sequence>
<organism evidence="1 2">
    <name type="scientific">Mycobacterium europaeum</name>
    <dbReference type="NCBI Taxonomy" id="761804"/>
    <lineage>
        <taxon>Bacteria</taxon>
        <taxon>Bacillati</taxon>
        <taxon>Actinomycetota</taxon>
        <taxon>Actinomycetes</taxon>
        <taxon>Mycobacteriales</taxon>
        <taxon>Mycobacteriaceae</taxon>
        <taxon>Mycobacterium</taxon>
        <taxon>Mycobacterium simiae complex</taxon>
    </lineage>
</organism>
<reference evidence="2" key="1">
    <citation type="submission" date="2015-03" db="EMBL/GenBank/DDBJ databases">
        <authorList>
            <person name="Urmite Genomes"/>
        </authorList>
    </citation>
    <scope>NUCLEOTIDE SEQUENCE [LARGE SCALE GENOMIC DNA]</scope>
    <source>
        <strain evidence="2">CSUR P1344</strain>
    </source>
</reference>